<dbReference type="AlphaFoldDB" id="A0AAN9N6C3"/>
<feature type="region of interest" description="Disordered" evidence="1">
    <location>
        <begin position="1"/>
        <end position="66"/>
    </location>
</feature>
<comment type="caution">
    <text evidence="2">The sequence shown here is derived from an EMBL/GenBank/DDBJ whole genome shotgun (WGS) entry which is preliminary data.</text>
</comment>
<evidence type="ECO:0000313" key="3">
    <source>
        <dbReference type="Proteomes" id="UP001374584"/>
    </source>
</evidence>
<organism evidence="2 3">
    <name type="scientific">Phaseolus coccineus</name>
    <name type="common">Scarlet runner bean</name>
    <name type="synonym">Phaseolus multiflorus</name>
    <dbReference type="NCBI Taxonomy" id="3886"/>
    <lineage>
        <taxon>Eukaryota</taxon>
        <taxon>Viridiplantae</taxon>
        <taxon>Streptophyta</taxon>
        <taxon>Embryophyta</taxon>
        <taxon>Tracheophyta</taxon>
        <taxon>Spermatophyta</taxon>
        <taxon>Magnoliopsida</taxon>
        <taxon>eudicotyledons</taxon>
        <taxon>Gunneridae</taxon>
        <taxon>Pentapetalae</taxon>
        <taxon>rosids</taxon>
        <taxon>fabids</taxon>
        <taxon>Fabales</taxon>
        <taxon>Fabaceae</taxon>
        <taxon>Papilionoideae</taxon>
        <taxon>50 kb inversion clade</taxon>
        <taxon>NPAAA clade</taxon>
        <taxon>indigoferoid/millettioid clade</taxon>
        <taxon>Phaseoleae</taxon>
        <taxon>Phaseolus</taxon>
    </lineage>
</organism>
<evidence type="ECO:0000256" key="1">
    <source>
        <dbReference type="SAM" id="MobiDB-lite"/>
    </source>
</evidence>
<feature type="compositionally biased region" description="Low complexity" evidence="1">
    <location>
        <begin position="1"/>
        <end position="16"/>
    </location>
</feature>
<protein>
    <submittedName>
        <fullName evidence="2">Uncharacterized protein</fullName>
    </submittedName>
</protein>
<proteinExistence type="predicted"/>
<reference evidence="2 3" key="1">
    <citation type="submission" date="2024-01" db="EMBL/GenBank/DDBJ databases">
        <title>The genomes of 5 underutilized Papilionoideae crops provide insights into root nodulation and disease resistanc.</title>
        <authorList>
            <person name="Jiang F."/>
        </authorList>
    </citation>
    <scope>NUCLEOTIDE SEQUENCE [LARGE SCALE GENOMIC DNA]</scope>
    <source>
        <strain evidence="2">JINMINGXINNONG_FW02</strain>
        <tissue evidence="2">Leaves</tissue>
    </source>
</reference>
<dbReference type="Proteomes" id="UP001374584">
    <property type="component" value="Unassembled WGS sequence"/>
</dbReference>
<name>A0AAN9N6C3_PHACN</name>
<accession>A0AAN9N6C3</accession>
<evidence type="ECO:0000313" key="2">
    <source>
        <dbReference type="EMBL" id="KAK7367171.1"/>
    </source>
</evidence>
<keyword evidence="3" id="KW-1185">Reference proteome</keyword>
<dbReference type="EMBL" id="JAYMYR010000004">
    <property type="protein sequence ID" value="KAK7367171.1"/>
    <property type="molecule type" value="Genomic_DNA"/>
</dbReference>
<gene>
    <name evidence="2" type="ORF">VNO80_09180</name>
</gene>
<sequence length="66" mass="6922">MNFPSSSSSSNSSSSSTKPIPVAIARTTPTDENSVRGDVTGRAVDCLDPPEQVGSLSELDWVDPKI</sequence>